<dbReference type="PANTHER" id="PTHR47704">
    <property type="entry name" value="POTASSIUM TRANSPORTER KIMA"/>
    <property type="match status" value="1"/>
</dbReference>
<comment type="subcellular location">
    <subcellularLocation>
        <location evidence="1">Membrane</location>
        <topology evidence="1">Multi-pass membrane protein</topology>
    </subcellularLocation>
</comment>
<sequence>MNKARSKDRGDEGEPDSGVSRPSDVLPGLDREQLRVLRQVGRQWGRVSPLLGVAHRALPVDPDLGAFPPAADIRPTRFGQLVHITPLGGHASAQAADVAGEIPGSRMGRIARRARRAMLGAPLKSTAVARESMRKLVALPVLSADALSSVAYGPEAMLGVLVLAGTAGLAYCLPIAAAIAFLMLAVGVSYRQTIRAYPHGGGSYIVAGDNLGLLPGLTAAGGLLIDYVLTVAVSIASGIAAITSAVPSLAPAAVPMGLAMIALLLVGNLRGIRQAGALFAAPTYAFILAMFALIISSLADATERGFQPAPTPHLNAAEGLGVLLVMRAFASGSTAMTGIEAISNAVPVFRPARWRNARTTLTWMIGLLIALFAGVVAIVHLSGVIPSSSETVLSQLAHLTFGSGAMYVFVQAATAAVLLLAANTAYNDFPRVLFLLARDDHAPHIFLRQGDRLAFSNGIALLSAAAALVYVVFDGNTNSLIPLYAVGVFLAFSLSQAGMVVHWRRVRTPHWRKSLAFNATGAVLSTLVLITAAITKFTAGAWVALVAIGLFFLLATRIRHHYQTVGTALRLHPDTVEAPDRTLAPAPAPPLTPPHPTAQPEARRTDRDAEEAEEEETPQAIHHLSVVALASLDLAGLRALAYAASLQQPTLALHISPSEEEAQRFRDYWTTWGDHVPLHVVLSPYRAITAPLIHYIEALHRQRPDLTITVILPEIVTQHLRHRLLHSKDATRLRHALRPLPKIVITSVPFHVP</sequence>
<feature type="compositionally biased region" description="Pro residues" evidence="5">
    <location>
        <begin position="586"/>
        <end position="597"/>
    </location>
</feature>
<keyword evidence="2 6" id="KW-0812">Transmembrane</keyword>
<dbReference type="InterPro" id="IPR053153">
    <property type="entry name" value="APC_K+_Transporter"/>
</dbReference>
<feature type="transmembrane region" description="Helical" evidence="6">
    <location>
        <begin position="211"/>
        <end position="242"/>
    </location>
</feature>
<evidence type="ECO:0000256" key="3">
    <source>
        <dbReference type="ARBA" id="ARBA00022989"/>
    </source>
</evidence>
<dbReference type="Proteomes" id="UP000095759">
    <property type="component" value="Unassembled WGS sequence"/>
</dbReference>
<evidence type="ECO:0000256" key="4">
    <source>
        <dbReference type="ARBA" id="ARBA00023136"/>
    </source>
</evidence>
<feature type="transmembrane region" description="Helical" evidence="6">
    <location>
        <begin position="360"/>
        <end position="385"/>
    </location>
</feature>
<feature type="transmembrane region" description="Helical" evidence="6">
    <location>
        <begin position="278"/>
        <end position="299"/>
    </location>
</feature>
<dbReference type="OrthoDB" id="9759676at2"/>
<feature type="transmembrane region" description="Helical" evidence="6">
    <location>
        <begin position="453"/>
        <end position="473"/>
    </location>
</feature>
<reference evidence="7 8" key="1">
    <citation type="submission" date="2016-08" db="EMBL/GenBank/DDBJ databases">
        <title>Complete genome sequence of Streptomyces agglomeratus strain 6-3-2, a novel anti-MRSA actinomycete isolated from Wuli of Tebit, China.</title>
        <authorList>
            <person name="Chen X."/>
        </authorList>
    </citation>
    <scope>NUCLEOTIDE SEQUENCE [LARGE SCALE GENOMIC DNA]</scope>
    <source>
        <strain evidence="7 8">6-3-2</strain>
    </source>
</reference>
<feature type="transmembrane region" description="Helical" evidence="6">
    <location>
        <begin position="136"/>
        <end position="154"/>
    </location>
</feature>
<dbReference type="EMBL" id="MEHJ01000001">
    <property type="protein sequence ID" value="OEJ23227.1"/>
    <property type="molecule type" value="Genomic_DNA"/>
</dbReference>
<dbReference type="GO" id="GO:0022857">
    <property type="term" value="F:transmembrane transporter activity"/>
    <property type="evidence" value="ECO:0007669"/>
    <property type="project" value="InterPro"/>
</dbReference>
<feature type="transmembrane region" description="Helical" evidence="6">
    <location>
        <begin position="405"/>
        <end position="426"/>
    </location>
</feature>
<feature type="transmembrane region" description="Helical" evidence="6">
    <location>
        <begin position="515"/>
        <end position="534"/>
    </location>
</feature>
<comment type="caution">
    <text evidence="7">The sequence shown here is derived from an EMBL/GenBank/DDBJ whole genome shotgun (WGS) entry which is preliminary data.</text>
</comment>
<organism evidence="7 8">
    <name type="scientific">Streptomyces agglomeratus</name>
    <dbReference type="NCBI Taxonomy" id="285458"/>
    <lineage>
        <taxon>Bacteria</taxon>
        <taxon>Bacillati</taxon>
        <taxon>Actinomycetota</taxon>
        <taxon>Actinomycetes</taxon>
        <taxon>Kitasatosporales</taxon>
        <taxon>Streptomycetaceae</taxon>
        <taxon>Streptomyces</taxon>
    </lineage>
</organism>
<gene>
    <name evidence="7" type="ORF">AS594_00555</name>
</gene>
<feature type="compositionally biased region" description="Acidic residues" evidence="5">
    <location>
        <begin position="608"/>
        <end position="617"/>
    </location>
</feature>
<dbReference type="PANTHER" id="PTHR47704:SF1">
    <property type="entry name" value="POTASSIUM TRANSPORTER KIMA"/>
    <property type="match status" value="1"/>
</dbReference>
<evidence type="ECO:0000256" key="2">
    <source>
        <dbReference type="ARBA" id="ARBA00022692"/>
    </source>
</evidence>
<evidence type="ECO:0000313" key="7">
    <source>
        <dbReference type="EMBL" id="OEJ23227.1"/>
    </source>
</evidence>
<accession>A0A1E5P157</accession>
<dbReference type="GO" id="GO:0016020">
    <property type="term" value="C:membrane"/>
    <property type="evidence" value="ECO:0007669"/>
    <property type="project" value="UniProtKB-SubCell"/>
</dbReference>
<feature type="transmembrane region" description="Helical" evidence="6">
    <location>
        <begin position="248"/>
        <end position="266"/>
    </location>
</feature>
<keyword evidence="3 6" id="KW-1133">Transmembrane helix</keyword>
<feature type="transmembrane region" description="Helical" evidence="6">
    <location>
        <begin position="540"/>
        <end position="558"/>
    </location>
</feature>
<feature type="region of interest" description="Disordered" evidence="5">
    <location>
        <begin position="1"/>
        <end position="27"/>
    </location>
</feature>
<keyword evidence="8" id="KW-1185">Reference proteome</keyword>
<feature type="compositionally biased region" description="Basic and acidic residues" evidence="5">
    <location>
        <begin position="1"/>
        <end position="12"/>
    </location>
</feature>
<evidence type="ECO:0000256" key="5">
    <source>
        <dbReference type="SAM" id="MobiDB-lite"/>
    </source>
</evidence>
<dbReference type="AlphaFoldDB" id="A0A1E5P157"/>
<dbReference type="InterPro" id="IPR002293">
    <property type="entry name" value="AA/rel_permease1"/>
</dbReference>
<feature type="transmembrane region" description="Helical" evidence="6">
    <location>
        <begin position="479"/>
        <end position="503"/>
    </location>
</feature>
<evidence type="ECO:0000256" key="6">
    <source>
        <dbReference type="SAM" id="Phobius"/>
    </source>
</evidence>
<evidence type="ECO:0000256" key="1">
    <source>
        <dbReference type="ARBA" id="ARBA00004141"/>
    </source>
</evidence>
<feature type="transmembrane region" description="Helical" evidence="6">
    <location>
        <begin position="319"/>
        <end position="339"/>
    </location>
</feature>
<protein>
    <submittedName>
        <fullName evidence="7">Amino acid permease</fullName>
    </submittedName>
</protein>
<feature type="transmembrane region" description="Helical" evidence="6">
    <location>
        <begin position="160"/>
        <end position="190"/>
    </location>
</feature>
<proteinExistence type="predicted"/>
<keyword evidence="4 6" id="KW-0472">Membrane</keyword>
<evidence type="ECO:0000313" key="8">
    <source>
        <dbReference type="Proteomes" id="UP000095759"/>
    </source>
</evidence>
<dbReference type="Pfam" id="PF13520">
    <property type="entry name" value="AA_permease_2"/>
    <property type="match status" value="1"/>
</dbReference>
<dbReference type="Gene3D" id="1.20.1740.10">
    <property type="entry name" value="Amino acid/polyamine transporter I"/>
    <property type="match status" value="1"/>
</dbReference>
<name>A0A1E5P157_9ACTN</name>
<feature type="region of interest" description="Disordered" evidence="5">
    <location>
        <begin position="579"/>
        <end position="618"/>
    </location>
</feature>